<comment type="caution">
    <text evidence="1">The sequence shown here is derived from an EMBL/GenBank/DDBJ whole genome shotgun (WGS) entry which is preliminary data.</text>
</comment>
<dbReference type="EMBL" id="JAVRAA010000012">
    <property type="protein sequence ID" value="MDT0339241.1"/>
    <property type="molecule type" value="Genomic_DNA"/>
</dbReference>
<dbReference type="AlphaFoldDB" id="A0AAE4GDM1"/>
<gene>
    <name evidence="1" type="ORF">RJN63_20565</name>
</gene>
<proteinExistence type="predicted"/>
<organism evidence="1">
    <name type="scientific">Herbaspirillum huttiense subsp. nephrolepidis</name>
    <dbReference type="NCBI Taxonomy" id="3075126"/>
    <lineage>
        <taxon>Bacteria</taxon>
        <taxon>Pseudomonadati</taxon>
        <taxon>Pseudomonadota</taxon>
        <taxon>Betaproteobacteria</taxon>
        <taxon>Burkholderiales</taxon>
        <taxon>Oxalobacteraceae</taxon>
        <taxon>Herbaspirillum</taxon>
    </lineage>
</organism>
<sequence>MAMEDLFAQISSSAVVVGDSLHTKVRYHLNGRDIFHVELEGHLAKRYSGLSMIEKDLAKAMRWAVRATEINAQIEAEGQLANNPETIDTDPYLYFGQRDSPASDDRQAFFVAALTFYGKAFGDAPVRGTRMEVNWLDIEFREIHKRFISLRNFLAAHAGDKERGIPMVILVPDEENGMTLPLLNVRRNQISYAVDENVTPLEHLIEHAHSKVVGKIAEMTEQLLEHLIKVVGWPEIIASAQANKPLNLDLFKVKGARS</sequence>
<accession>A0AAE4GDM1</accession>
<dbReference type="RefSeq" id="WP_310836045.1">
    <property type="nucleotide sequence ID" value="NZ_JAVLSM010000002.1"/>
</dbReference>
<name>A0AAE4GDM1_9BURK</name>
<evidence type="ECO:0000313" key="1">
    <source>
        <dbReference type="EMBL" id="MDT0339241.1"/>
    </source>
</evidence>
<protein>
    <submittedName>
        <fullName evidence="1">Uncharacterized protein</fullName>
    </submittedName>
</protein>
<reference evidence="1" key="1">
    <citation type="submission" date="2023-02" db="EMBL/GenBank/DDBJ databases">
        <title>Description of Herbaspirillum huttiense subsp. nephrolepsisexaltata and Herbaspirillum huttiense subsp. lycopersicon.</title>
        <authorList>
            <person name="Poudel M."/>
            <person name="Sharma A."/>
            <person name="Goss E."/>
            <person name="Tapia J.H."/>
            <person name="Harmon C.M."/>
            <person name="Jones J.B."/>
        </authorList>
    </citation>
    <scope>NUCLEOTIDE SEQUENCE</scope>
    <source>
        <strain evidence="1">NC40101</strain>
    </source>
</reference>